<dbReference type="GO" id="GO:0008168">
    <property type="term" value="F:methyltransferase activity"/>
    <property type="evidence" value="ECO:0007669"/>
    <property type="project" value="UniProtKB-KW"/>
</dbReference>
<keyword evidence="4" id="KW-1185">Reference proteome</keyword>
<accession>A0A1U9JWD6</accession>
<dbReference type="PANTHER" id="PTHR13090:SF1">
    <property type="entry name" value="ARGININE-HYDROXYLASE NDUFAF5, MITOCHONDRIAL"/>
    <property type="match status" value="1"/>
</dbReference>
<reference evidence="3 4" key="2">
    <citation type="journal article" date="2016" name="Sci. Rep.">
        <title>The genome of Rhizobiales bacteria in predatory ants reveals urease gene functions but no genes for nitrogen fixation.</title>
        <authorList>
            <person name="Neuvonen M.M."/>
            <person name="Tamarit D."/>
            <person name="Naslund K."/>
            <person name="Liebig J."/>
            <person name="Feldhaar H."/>
            <person name="Moran N.A."/>
            <person name="Guy L."/>
            <person name="Andersson S.G."/>
        </authorList>
    </citation>
    <scope>NUCLEOTIDE SEQUENCE [LARGE SCALE GENOMIC DNA]</scope>
    <source>
        <strain evidence="3 4">Hsal</strain>
    </source>
</reference>
<protein>
    <submittedName>
        <fullName evidence="3">Methyltransferase type 11</fullName>
    </submittedName>
</protein>
<dbReference type="PANTHER" id="PTHR13090">
    <property type="entry name" value="ARGININE-HYDROXYLASE NDUFAF5, MITOCHONDRIAL"/>
    <property type="match status" value="1"/>
</dbReference>
<evidence type="ECO:0000256" key="2">
    <source>
        <dbReference type="ARBA" id="ARBA00022679"/>
    </source>
</evidence>
<organism evidence="3 4">
    <name type="scientific">Candidatus Tokpelaia hoelldobleri</name>
    <dbReference type="NCBI Taxonomy" id="1902579"/>
    <lineage>
        <taxon>Bacteria</taxon>
        <taxon>Pseudomonadati</taxon>
        <taxon>Pseudomonadota</taxon>
        <taxon>Alphaproteobacteria</taxon>
        <taxon>Hyphomicrobiales</taxon>
        <taxon>Candidatus Tokpelaia</taxon>
    </lineage>
</organism>
<dbReference type="InterPro" id="IPR029063">
    <property type="entry name" value="SAM-dependent_MTases_sf"/>
</dbReference>
<dbReference type="STRING" id="1902579.BHV28_15150"/>
<dbReference type="KEGG" id="thd:BHV28_15150"/>
<reference evidence="3 4" key="1">
    <citation type="journal article" date="2010" name="Science">
        <title>Genomic comparison of the ants Camponotus floridanus and Harpegnathos saltator.</title>
        <authorList>
            <person name="Bonasio R."/>
            <person name="Zhang G."/>
            <person name="Ye C."/>
            <person name="Mutti N.S."/>
            <person name="Fang X."/>
            <person name="Qin N."/>
            <person name="Donahue G."/>
            <person name="Yang P."/>
            <person name="Li Q."/>
            <person name="Li C."/>
            <person name="Zhang P."/>
            <person name="Huang Z."/>
            <person name="Berger S.L."/>
            <person name="Reinberg D."/>
            <person name="Wang J."/>
            <person name="Liebig J."/>
        </authorList>
    </citation>
    <scope>NUCLEOTIDE SEQUENCE [LARGE SCALE GENOMIC DNA]</scope>
    <source>
        <strain evidence="3 4">Hsal</strain>
    </source>
</reference>
<dbReference type="SUPFAM" id="SSF53335">
    <property type="entry name" value="S-adenosyl-L-methionine-dependent methyltransferases"/>
    <property type="match status" value="1"/>
</dbReference>
<proteinExistence type="predicted"/>
<evidence type="ECO:0000313" key="3">
    <source>
        <dbReference type="EMBL" id="AQS42195.1"/>
    </source>
</evidence>
<evidence type="ECO:0000313" key="4">
    <source>
        <dbReference type="Proteomes" id="UP000188912"/>
    </source>
</evidence>
<sequence>MSQTPEIFDTALIEHFRQRAAKRAMPGVDFLLARTVDDLAERLATVDRRFTHGLDLHSHTDSAARALQHSGKVTAIERIETAPAFITADFPARIAPREQPALPLQGADLIVSLLSLHLVNDLPGLLTQIRLGLKPDGLFLAALCGAGTLGELRESLLQAESELDGGASPRIIPFADIRDVGSLLQRTGFALPVTDIENTVVRYDNAFTLMADLRAMGMQNALHNRSRKPVSKRFFSRVAEIYAERFSDPDGRIRATFSILWLSGWAPHKDQQKPAKRGSAQMPLAEALEHFAGK</sequence>
<keyword evidence="1 3" id="KW-0489">Methyltransferase</keyword>
<name>A0A1U9JWD6_9HYPH</name>
<dbReference type="InterPro" id="IPR050602">
    <property type="entry name" value="Malonyl-ACP_OMT"/>
</dbReference>
<dbReference type="Gene3D" id="3.40.50.150">
    <property type="entry name" value="Vaccinia Virus protein VP39"/>
    <property type="match status" value="1"/>
</dbReference>
<evidence type="ECO:0000256" key="1">
    <source>
        <dbReference type="ARBA" id="ARBA00022603"/>
    </source>
</evidence>
<gene>
    <name evidence="3" type="ORF">BHV28_15150</name>
</gene>
<dbReference type="EMBL" id="CP017315">
    <property type="protein sequence ID" value="AQS42195.1"/>
    <property type="molecule type" value="Genomic_DNA"/>
</dbReference>
<dbReference type="Proteomes" id="UP000188912">
    <property type="component" value="Chromosome"/>
</dbReference>
<keyword evidence="2" id="KW-0808">Transferase</keyword>
<dbReference type="GO" id="GO:0032259">
    <property type="term" value="P:methylation"/>
    <property type="evidence" value="ECO:0007669"/>
    <property type="project" value="UniProtKB-KW"/>
</dbReference>
<dbReference type="AlphaFoldDB" id="A0A1U9JWD6"/>
<dbReference type="Pfam" id="PF13489">
    <property type="entry name" value="Methyltransf_23"/>
    <property type="match status" value="1"/>
</dbReference>